<evidence type="ECO:0000313" key="6">
    <source>
        <dbReference type="EMBL" id="MBY8878651.1"/>
    </source>
</evidence>
<accession>A0ABS7Q669</accession>
<keyword evidence="3" id="KW-0804">Transcription</keyword>
<proteinExistence type="predicted"/>
<dbReference type="PRINTS" id="PR00455">
    <property type="entry name" value="HTHTETR"/>
</dbReference>
<dbReference type="InterPro" id="IPR036271">
    <property type="entry name" value="Tet_transcr_reg_TetR-rel_C_sf"/>
</dbReference>
<evidence type="ECO:0000256" key="2">
    <source>
        <dbReference type="ARBA" id="ARBA00023125"/>
    </source>
</evidence>
<protein>
    <submittedName>
        <fullName evidence="6">TetR/AcrR family transcriptional regulator</fullName>
    </submittedName>
</protein>
<feature type="domain" description="HTH tetR-type" evidence="5">
    <location>
        <begin position="13"/>
        <end position="73"/>
    </location>
</feature>
<keyword evidence="2 4" id="KW-0238">DNA-binding</keyword>
<name>A0ABS7Q669_9ACTN</name>
<sequence length="203" mass="22231">MDDSPARGRPRSETARRAVLDAALELCQEGGYQALTMKAIAETAGVGRQTVYRWWPAKQDVLIDALRDLRLRASEHLDPDSGDTLEDLRTLLTATFALANRLTGKALVGLMAEAQHDPDLSHRLQATVIGPRRHALRLVLARGVERGELAERVPLDLAVDFAFGTMWYRLISHHAPVDDELADQISAALATLLRPLPGVSESG</sequence>
<dbReference type="Gene3D" id="1.10.10.60">
    <property type="entry name" value="Homeodomain-like"/>
    <property type="match status" value="1"/>
</dbReference>
<dbReference type="Proteomes" id="UP000778578">
    <property type="component" value="Unassembled WGS sequence"/>
</dbReference>
<comment type="caution">
    <text evidence="6">The sequence shown here is derived from an EMBL/GenBank/DDBJ whole genome shotgun (WGS) entry which is preliminary data.</text>
</comment>
<dbReference type="RefSeq" id="WP_222962794.1">
    <property type="nucleotide sequence ID" value="NZ_JAINZZ010000013.1"/>
</dbReference>
<dbReference type="InterPro" id="IPR001647">
    <property type="entry name" value="HTH_TetR"/>
</dbReference>
<dbReference type="PROSITE" id="PS50977">
    <property type="entry name" value="HTH_TETR_2"/>
    <property type="match status" value="1"/>
</dbReference>
<gene>
    <name evidence="6" type="ORF">K7862_13535</name>
</gene>
<keyword evidence="1" id="KW-0805">Transcription regulation</keyword>
<dbReference type="Pfam" id="PF16859">
    <property type="entry name" value="TetR_C_11"/>
    <property type="match status" value="1"/>
</dbReference>
<dbReference type="PANTHER" id="PTHR30055">
    <property type="entry name" value="HTH-TYPE TRANSCRIPTIONAL REGULATOR RUTR"/>
    <property type="match status" value="1"/>
</dbReference>
<organism evidence="6 7">
    <name type="scientific">Actinacidiphila acidipaludis</name>
    <dbReference type="NCBI Taxonomy" id="2873382"/>
    <lineage>
        <taxon>Bacteria</taxon>
        <taxon>Bacillati</taxon>
        <taxon>Actinomycetota</taxon>
        <taxon>Actinomycetes</taxon>
        <taxon>Kitasatosporales</taxon>
        <taxon>Streptomycetaceae</taxon>
        <taxon>Actinacidiphila</taxon>
    </lineage>
</organism>
<dbReference type="SUPFAM" id="SSF48498">
    <property type="entry name" value="Tetracyclin repressor-like, C-terminal domain"/>
    <property type="match status" value="1"/>
</dbReference>
<feature type="DNA-binding region" description="H-T-H motif" evidence="4">
    <location>
        <begin position="36"/>
        <end position="55"/>
    </location>
</feature>
<dbReference type="InterPro" id="IPR050109">
    <property type="entry name" value="HTH-type_TetR-like_transc_reg"/>
</dbReference>
<reference evidence="6 7" key="1">
    <citation type="submission" date="2021-08" db="EMBL/GenBank/DDBJ databases">
        <title>WGS of actinomycetes from Thailand.</title>
        <authorList>
            <person name="Thawai C."/>
        </authorList>
    </citation>
    <scope>NUCLEOTIDE SEQUENCE [LARGE SCALE GENOMIC DNA]</scope>
    <source>
        <strain evidence="6 7">PLK6-54</strain>
    </source>
</reference>
<dbReference type="SUPFAM" id="SSF46689">
    <property type="entry name" value="Homeodomain-like"/>
    <property type="match status" value="1"/>
</dbReference>
<dbReference type="EMBL" id="JAINZZ010000013">
    <property type="protein sequence ID" value="MBY8878651.1"/>
    <property type="molecule type" value="Genomic_DNA"/>
</dbReference>
<dbReference type="Gene3D" id="1.10.357.10">
    <property type="entry name" value="Tetracycline Repressor, domain 2"/>
    <property type="match status" value="1"/>
</dbReference>
<evidence type="ECO:0000256" key="4">
    <source>
        <dbReference type="PROSITE-ProRule" id="PRU00335"/>
    </source>
</evidence>
<keyword evidence="7" id="KW-1185">Reference proteome</keyword>
<evidence type="ECO:0000259" key="5">
    <source>
        <dbReference type="PROSITE" id="PS50977"/>
    </source>
</evidence>
<evidence type="ECO:0000256" key="1">
    <source>
        <dbReference type="ARBA" id="ARBA00023015"/>
    </source>
</evidence>
<dbReference type="PANTHER" id="PTHR30055:SF148">
    <property type="entry name" value="TETR-FAMILY TRANSCRIPTIONAL REGULATOR"/>
    <property type="match status" value="1"/>
</dbReference>
<dbReference type="Pfam" id="PF00440">
    <property type="entry name" value="TetR_N"/>
    <property type="match status" value="1"/>
</dbReference>
<dbReference type="InterPro" id="IPR009057">
    <property type="entry name" value="Homeodomain-like_sf"/>
</dbReference>
<dbReference type="InterPro" id="IPR011075">
    <property type="entry name" value="TetR_C"/>
</dbReference>
<evidence type="ECO:0000256" key="3">
    <source>
        <dbReference type="ARBA" id="ARBA00023163"/>
    </source>
</evidence>
<evidence type="ECO:0000313" key="7">
    <source>
        <dbReference type="Proteomes" id="UP000778578"/>
    </source>
</evidence>